<keyword evidence="2" id="KW-1185">Reference proteome</keyword>
<proteinExistence type="predicted"/>
<gene>
    <name evidence="1" type="ORF">GPUH_LOCUS9366</name>
</gene>
<accession>A0A183DKX3</accession>
<sequence length="161" mass="17951">MSCLQHFSLEPKSNSNSIDLISLECVSECSKIPQQIVLLVRAVTEYSRQPFDLPISINLGDDGGQRPRFRKSVVPLSIKENSLMDILLTMDVDNPGDSNLIFILSDYESIFELDNKYGILSIRDSKLLTVDNLGERFNMSVSVSDGKHEADTAVIMVTLEP</sequence>
<dbReference type="EMBL" id="UYRT01030369">
    <property type="protein sequence ID" value="VDK71416.1"/>
    <property type="molecule type" value="Genomic_DNA"/>
</dbReference>
<evidence type="ECO:0000313" key="3">
    <source>
        <dbReference type="WBParaSite" id="GPUH_0000937501-mRNA-1"/>
    </source>
</evidence>
<dbReference type="Proteomes" id="UP000271098">
    <property type="component" value="Unassembled WGS sequence"/>
</dbReference>
<protein>
    <submittedName>
        <fullName evidence="3">Cadherin domain-containing protein</fullName>
    </submittedName>
</protein>
<name>A0A183DKX3_9BILA</name>
<evidence type="ECO:0000313" key="1">
    <source>
        <dbReference type="EMBL" id="VDK71416.1"/>
    </source>
</evidence>
<dbReference type="SUPFAM" id="SSF49313">
    <property type="entry name" value="Cadherin-like"/>
    <property type="match status" value="1"/>
</dbReference>
<dbReference type="GO" id="GO:0005509">
    <property type="term" value="F:calcium ion binding"/>
    <property type="evidence" value="ECO:0007669"/>
    <property type="project" value="InterPro"/>
</dbReference>
<dbReference type="OrthoDB" id="9990384at2759"/>
<dbReference type="GO" id="GO:0016020">
    <property type="term" value="C:membrane"/>
    <property type="evidence" value="ECO:0007669"/>
    <property type="project" value="InterPro"/>
</dbReference>
<organism evidence="3">
    <name type="scientific">Gongylonema pulchrum</name>
    <dbReference type="NCBI Taxonomy" id="637853"/>
    <lineage>
        <taxon>Eukaryota</taxon>
        <taxon>Metazoa</taxon>
        <taxon>Ecdysozoa</taxon>
        <taxon>Nematoda</taxon>
        <taxon>Chromadorea</taxon>
        <taxon>Rhabditida</taxon>
        <taxon>Spirurina</taxon>
        <taxon>Spiruromorpha</taxon>
        <taxon>Spiruroidea</taxon>
        <taxon>Gongylonematidae</taxon>
        <taxon>Gongylonema</taxon>
    </lineage>
</organism>
<dbReference type="WBParaSite" id="GPUH_0000937501-mRNA-1">
    <property type="protein sequence ID" value="GPUH_0000937501-mRNA-1"/>
    <property type="gene ID" value="GPUH_0000937501"/>
</dbReference>
<evidence type="ECO:0000313" key="2">
    <source>
        <dbReference type="Proteomes" id="UP000271098"/>
    </source>
</evidence>
<reference evidence="3" key="1">
    <citation type="submission" date="2016-06" db="UniProtKB">
        <authorList>
            <consortium name="WormBaseParasite"/>
        </authorList>
    </citation>
    <scope>IDENTIFICATION</scope>
</reference>
<reference evidence="1 2" key="2">
    <citation type="submission" date="2018-11" db="EMBL/GenBank/DDBJ databases">
        <authorList>
            <consortium name="Pathogen Informatics"/>
        </authorList>
    </citation>
    <scope>NUCLEOTIDE SEQUENCE [LARGE SCALE GENOMIC DNA]</scope>
</reference>
<dbReference type="AlphaFoldDB" id="A0A183DKX3"/>
<dbReference type="InterPro" id="IPR015919">
    <property type="entry name" value="Cadherin-like_sf"/>
</dbReference>